<evidence type="ECO:0000313" key="8">
    <source>
        <dbReference type="Proteomes" id="UP000254848"/>
    </source>
</evidence>
<dbReference type="PANTHER" id="PTHR30329">
    <property type="entry name" value="STATOR ELEMENT OF FLAGELLAR MOTOR COMPLEX"/>
    <property type="match status" value="1"/>
</dbReference>
<dbReference type="Pfam" id="PF00691">
    <property type="entry name" value="OmpA"/>
    <property type="match status" value="1"/>
</dbReference>
<accession>A0A370QRM7</accession>
<dbReference type="Proteomes" id="UP000254848">
    <property type="component" value="Unassembled WGS sequence"/>
</dbReference>
<dbReference type="GO" id="GO:0009279">
    <property type="term" value="C:cell outer membrane"/>
    <property type="evidence" value="ECO:0007669"/>
    <property type="project" value="UniProtKB-SubCell"/>
</dbReference>
<protein>
    <submittedName>
        <fullName evidence="7">Outer membrane protein OmpA-like peptidoglycan-associated protein</fullName>
    </submittedName>
</protein>
<evidence type="ECO:0000256" key="4">
    <source>
        <dbReference type="PROSITE-ProRule" id="PRU00473"/>
    </source>
</evidence>
<sequence>MQPHVHGQGDPSHVFPALVSEEHRDMKENIVNSLENKITPAFLESVSAMLGENTDNVKLALSGIIPFLLNKVSGHLQYSETPSVFLKLLRELPELNTQNFTLSELLRISGPDSVIRNLLTQLMPDSPDSLQKTVINATKTTPESANALIALGSALLFKPMRDYLYGRTQQSLSLKSWLQKQTEGAINPIPAAFLAPAAVSDTVKPVSAAPAAPQPVVQKKSSKWPWLLLLLLIVLLLLFLLRGCGEKEAPVQAQQSSDSRSLWGDLGAFFSKALPDGKTLNIPQNGVENRLIAFIESNEPVSADRWFSFDRLLFKTNSAQLEPASQEQLKNIVEILRAYPKVKLKLGGYTDNTGTDEINMKLSQDRADAVRQALIELGADNTRIEAQGYGSAHPVAPNDTDENRAKNRRIDIMVTEK</sequence>
<gene>
    <name evidence="7" type="ORF">C8D90_10454</name>
</gene>
<keyword evidence="5" id="KW-0812">Transmembrane</keyword>
<reference evidence="7 8" key="1">
    <citation type="submission" date="2018-07" db="EMBL/GenBank/DDBJ databases">
        <title>Genomic Encyclopedia of Type Strains, Phase IV (KMG-IV): sequencing the most valuable type-strain genomes for metagenomic binning, comparative biology and taxonomic classification.</title>
        <authorList>
            <person name="Goeker M."/>
        </authorList>
    </citation>
    <scope>NUCLEOTIDE SEQUENCE [LARGE SCALE GENOMIC DNA]</scope>
    <source>
        <strain evidence="7 8">DSM 103736</strain>
    </source>
</reference>
<evidence type="ECO:0000256" key="2">
    <source>
        <dbReference type="ARBA" id="ARBA00023136"/>
    </source>
</evidence>
<organism evidence="7 8">
    <name type="scientific">Enterobacillus tribolii</name>
    <dbReference type="NCBI Taxonomy" id="1487935"/>
    <lineage>
        <taxon>Bacteria</taxon>
        <taxon>Pseudomonadati</taxon>
        <taxon>Pseudomonadota</taxon>
        <taxon>Gammaproteobacteria</taxon>
        <taxon>Enterobacterales</taxon>
        <taxon>Hafniaceae</taxon>
        <taxon>Enterobacillus</taxon>
    </lineage>
</organism>
<evidence type="ECO:0000256" key="3">
    <source>
        <dbReference type="ARBA" id="ARBA00023237"/>
    </source>
</evidence>
<comment type="subcellular location">
    <subcellularLocation>
        <location evidence="1">Cell outer membrane</location>
    </subcellularLocation>
</comment>
<evidence type="ECO:0000256" key="5">
    <source>
        <dbReference type="SAM" id="Phobius"/>
    </source>
</evidence>
<evidence type="ECO:0000256" key="1">
    <source>
        <dbReference type="ARBA" id="ARBA00004442"/>
    </source>
</evidence>
<keyword evidence="8" id="KW-1185">Reference proteome</keyword>
<dbReference type="SUPFAM" id="SSF103088">
    <property type="entry name" value="OmpA-like"/>
    <property type="match status" value="1"/>
</dbReference>
<dbReference type="InterPro" id="IPR036737">
    <property type="entry name" value="OmpA-like_sf"/>
</dbReference>
<proteinExistence type="predicted"/>
<dbReference type="AlphaFoldDB" id="A0A370QRM7"/>
<comment type="caution">
    <text evidence="7">The sequence shown here is derived from an EMBL/GenBank/DDBJ whole genome shotgun (WGS) entry which is preliminary data.</text>
</comment>
<name>A0A370QRM7_9GAMM</name>
<keyword evidence="5" id="KW-1133">Transmembrane helix</keyword>
<evidence type="ECO:0000313" key="7">
    <source>
        <dbReference type="EMBL" id="RDK91910.1"/>
    </source>
</evidence>
<evidence type="ECO:0000259" key="6">
    <source>
        <dbReference type="PROSITE" id="PS51123"/>
    </source>
</evidence>
<dbReference type="PROSITE" id="PS51123">
    <property type="entry name" value="OMPA_2"/>
    <property type="match status" value="1"/>
</dbReference>
<dbReference type="InterPro" id="IPR006664">
    <property type="entry name" value="OMP_bac"/>
</dbReference>
<dbReference type="PRINTS" id="PR01021">
    <property type="entry name" value="OMPADOMAIN"/>
</dbReference>
<dbReference type="CDD" id="cd07185">
    <property type="entry name" value="OmpA_C-like"/>
    <property type="match status" value="1"/>
</dbReference>
<feature type="domain" description="OmpA-like" evidence="6">
    <location>
        <begin position="301"/>
        <end position="417"/>
    </location>
</feature>
<dbReference type="InterPro" id="IPR006665">
    <property type="entry name" value="OmpA-like"/>
</dbReference>
<keyword evidence="2 4" id="KW-0472">Membrane</keyword>
<feature type="transmembrane region" description="Helical" evidence="5">
    <location>
        <begin position="224"/>
        <end position="241"/>
    </location>
</feature>
<dbReference type="InterPro" id="IPR050330">
    <property type="entry name" value="Bact_OuterMem_StrucFunc"/>
</dbReference>
<dbReference type="PANTHER" id="PTHR30329:SF21">
    <property type="entry name" value="LIPOPROTEIN YIAD-RELATED"/>
    <property type="match status" value="1"/>
</dbReference>
<keyword evidence="3" id="KW-0998">Cell outer membrane</keyword>
<dbReference type="Gene3D" id="3.30.1330.60">
    <property type="entry name" value="OmpA-like domain"/>
    <property type="match status" value="1"/>
</dbReference>
<dbReference type="EMBL" id="QRAP01000004">
    <property type="protein sequence ID" value="RDK91910.1"/>
    <property type="molecule type" value="Genomic_DNA"/>
</dbReference>